<keyword evidence="5" id="KW-0460">Magnesium</keyword>
<keyword evidence="5" id="KW-0800">Toxin</keyword>
<proteinExistence type="inferred from homology"/>
<dbReference type="GO" id="GO:0000287">
    <property type="term" value="F:magnesium ion binding"/>
    <property type="evidence" value="ECO:0007669"/>
    <property type="project" value="UniProtKB-UniRule"/>
</dbReference>
<dbReference type="GO" id="GO:0004540">
    <property type="term" value="F:RNA nuclease activity"/>
    <property type="evidence" value="ECO:0007669"/>
    <property type="project" value="InterPro"/>
</dbReference>
<dbReference type="Gene3D" id="3.40.50.1010">
    <property type="entry name" value="5'-nuclease"/>
    <property type="match status" value="1"/>
</dbReference>
<comment type="function">
    <text evidence="5">Toxic component of a toxin-antitoxin (TA) system. An RNase.</text>
</comment>
<feature type="domain" description="PIN" evidence="6">
    <location>
        <begin position="2"/>
        <end position="134"/>
    </location>
</feature>
<dbReference type="InterPro" id="IPR022907">
    <property type="entry name" value="VapC_family"/>
</dbReference>
<evidence type="ECO:0000256" key="4">
    <source>
        <dbReference type="ARBA" id="ARBA00022801"/>
    </source>
</evidence>
<organism evidence="7 8">
    <name type="scientific">Leucothrix pacifica</name>
    <dbReference type="NCBI Taxonomy" id="1247513"/>
    <lineage>
        <taxon>Bacteria</taxon>
        <taxon>Pseudomonadati</taxon>
        <taxon>Pseudomonadota</taxon>
        <taxon>Gammaproteobacteria</taxon>
        <taxon>Thiotrichales</taxon>
        <taxon>Thiotrichaceae</taxon>
        <taxon>Leucothrix</taxon>
    </lineage>
</organism>
<dbReference type="GO" id="GO:0016788">
    <property type="term" value="F:hydrolase activity, acting on ester bonds"/>
    <property type="evidence" value="ECO:0007669"/>
    <property type="project" value="InterPro"/>
</dbReference>
<dbReference type="CDD" id="cd18678">
    <property type="entry name" value="PIN_MtVapC25_VapC33-like"/>
    <property type="match status" value="1"/>
</dbReference>
<sequence length="158" mass="17647">MILVDANLLIYAINEDAPFHREAKAWWENALSGNKVVGIPWVVSLAFLRITTNPRIFASPLSPEQAIAYMDEWLECPLTKLVSPGEQHWYILRNLLLNSGMAGNLTTDAHIAALALEQGYTVYSADNDFKRFAGIRHVNPLAVEGSDLIHDAAGRYRK</sequence>
<feature type="binding site" evidence="5">
    <location>
        <position position="108"/>
    </location>
    <ligand>
        <name>Mg(2+)</name>
        <dbReference type="ChEBI" id="CHEBI:18420"/>
    </ligand>
</feature>
<dbReference type="NCBIfam" id="TIGR00028">
    <property type="entry name" value="Mtu_PIN_fam"/>
    <property type="match status" value="1"/>
</dbReference>
<dbReference type="OrthoDB" id="9792015at2"/>
<evidence type="ECO:0000256" key="5">
    <source>
        <dbReference type="HAMAP-Rule" id="MF_00265"/>
    </source>
</evidence>
<dbReference type="AlphaFoldDB" id="A0A317CPU0"/>
<reference evidence="7 8" key="1">
    <citation type="submission" date="2018-05" db="EMBL/GenBank/DDBJ databases">
        <title>Leucothrix arctica sp. nov., isolated from Arctic seawater.</title>
        <authorList>
            <person name="Choi A."/>
            <person name="Baek K."/>
        </authorList>
    </citation>
    <scope>NUCLEOTIDE SEQUENCE [LARGE SCALE GENOMIC DNA]</scope>
    <source>
        <strain evidence="7 8">JCM 18388</strain>
    </source>
</reference>
<keyword evidence="1 5" id="KW-1277">Toxin-antitoxin system</keyword>
<evidence type="ECO:0000256" key="1">
    <source>
        <dbReference type="ARBA" id="ARBA00022649"/>
    </source>
</evidence>
<keyword evidence="2 5" id="KW-0540">Nuclease</keyword>
<evidence type="ECO:0000256" key="3">
    <source>
        <dbReference type="ARBA" id="ARBA00022723"/>
    </source>
</evidence>
<keyword evidence="8" id="KW-1185">Reference proteome</keyword>
<dbReference type="RefSeq" id="WP_109835687.1">
    <property type="nucleotide sequence ID" value="NZ_QGKM01000001.1"/>
</dbReference>
<dbReference type="GO" id="GO:0090729">
    <property type="term" value="F:toxin activity"/>
    <property type="evidence" value="ECO:0007669"/>
    <property type="project" value="UniProtKB-KW"/>
</dbReference>
<dbReference type="EC" id="3.1.-.-" evidence="5"/>
<protein>
    <recommendedName>
        <fullName evidence="5">Ribonuclease VapC</fullName>
        <shortName evidence="5">RNase VapC</shortName>
        <ecNumber evidence="5">3.1.-.-</ecNumber>
    </recommendedName>
    <alternativeName>
        <fullName evidence="5">Toxin VapC</fullName>
    </alternativeName>
</protein>
<evidence type="ECO:0000313" key="8">
    <source>
        <dbReference type="Proteomes" id="UP000245539"/>
    </source>
</evidence>
<keyword evidence="4 5" id="KW-0378">Hydrolase</keyword>
<evidence type="ECO:0000313" key="7">
    <source>
        <dbReference type="EMBL" id="PWR00706.1"/>
    </source>
</evidence>
<accession>A0A317CPU0</accession>
<keyword evidence="3 5" id="KW-0479">Metal-binding</keyword>
<dbReference type="EMBL" id="QGKM01000001">
    <property type="protein sequence ID" value="PWR00706.1"/>
    <property type="molecule type" value="Genomic_DNA"/>
</dbReference>
<dbReference type="HAMAP" id="MF_00265">
    <property type="entry name" value="VapC_Nob1"/>
    <property type="match status" value="1"/>
</dbReference>
<dbReference type="InterPro" id="IPR002716">
    <property type="entry name" value="PIN_dom"/>
</dbReference>
<dbReference type="Proteomes" id="UP000245539">
    <property type="component" value="Unassembled WGS sequence"/>
</dbReference>
<evidence type="ECO:0000256" key="2">
    <source>
        <dbReference type="ARBA" id="ARBA00022722"/>
    </source>
</evidence>
<comment type="similarity">
    <text evidence="5">Belongs to the PINc/VapC protein family.</text>
</comment>
<feature type="binding site" evidence="5">
    <location>
        <position position="5"/>
    </location>
    <ligand>
        <name>Mg(2+)</name>
        <dbReference type="ChEBI" id="CHEBI:18420"/>
    </ligand>
</feature>
<dbReference type="GO" id="GO:0045926">
    <property type="term" value="P:negative regulation of growth"/>
    <property type="evidence" value="ECO:0007669"/>
    <property type="project" value="UniProtKB-ARBA"/>
</dbReference>
<comment type="cofactor">
    <cofactor evidence="5">
        <name>Mg(2+)</name>
        <dbReference type="ChEBI" id="CHEBI:18420"/>
    </cofactor>
</comment>
<dbReference type="InterPro" id="IPR006226">
    <property type="entry name" value="Mtu_PIN"/>
</dbReference>
<gene>
    <name evidence="5" type="primary">vapC</name>
    <name evidence="7" type="ORF">DKW60_00410</name>
</gene>
<dbReference type="SUPFAM" id="SSF88723">
    <property type="entry name" value="PIN domain-like"/>
    <property type="match status" value="1"/>
</dbReference>
<name>A0A317CPU0_9GAMM</name>
<evidence type="ECO:0000259" key="6">
    <source>
        <dbReference type="Pfam" id="PF01850"/>
    </source>
</evidence>
<comment type="caution">
    <text evidence="7">The sequence shown here is derived from an EMBL/GenBank/DDBJ whole genome shotgun (WGS) entry which is preliminary data.</text>
</comment>
<dbReference type="InterPro" id="IPR029060">
    <property type="entry name" value="PIN-like_dom_sf"/>
</dbReference>
<dbReference type="Pfam" id="PF01850">
    <property type="entry name" value="PIN"/>
    <property type="match status" value="1"/>
</dbReference>